<comment type="function">
    <text evidence="8">Gustatory receptor which mediates acceptance or avoidance behavior, depending on its substrates.</text>
</comment>
<dbReference type="Pfam" id="PF08395">
    <property type="entry name" value="7tm_7"/>
    <property type="match status" value="1"/>
</dbReference>
<sequence length="394" mass="45693">MYNSKMPINRKRSLRAIHLLYNLSSWLCQTPNYDFKRNEVIVSTWDQVRAIIIVSLFIIGYVDFMIMLNYKELSITTLVTYIATMFVSAASQVNVICSAIFWNRDKWKQLLHMFHEVEIFVKHNHDKKSSNRLFYIEVLVAHIYCLAMIIYQCYITYKLIPLQQIIFYNILLYFIFVSSLINYNFAICLKYRYETANGMLIKEISQNSLSMFVITDFKKSYKFQQKNGVLRMWGLFTTLSEIAMRFNDVFGWNMLFISLNIVVQLLYAFDSIVIFSMHKSKTSVDNDDLIAINFLIAILLLVSIDFVKVFGVMVIVSCDVVSANARKTANICYKILLEMHLNDEGREDLALFADQCSSVDNFSAAGFFDINISLLLSLFGVVASNLIIIIQLNQ</sequence>
<proteinExistence type="inferred from homology"/>
<keyword evidence="2 8" id="KW-1003">Cell membrane</keyword>
<keyword evidence="7 8" id="KW-0807">Transducer</keyword>
<name>A0ABM1NFC5_NICVS</name>
<reference evidence="10" key="1">
    <citation type="submission" date="2025-08" db="UniProtKB">
        <authorList>
            <consortium name="RefSeq"/>
        </authorList>
    </citation>
    <scope>IDENTIFICATION</scope>
    <source>
        <tissue evidence="10">Whole Larva</tissue>
    </source>
</reference>
<feature type="transmembrane region" description="Helical" evidence="8">
    <location>
        <begin position="289"/>
        <end position="316"/>
    </location>
</feature>
<organism evidence="9 10">
    <name type="scientific">Nicrophorus vespilloides</name>
    <name type="common">Boreal carrion beetle</name>
    <dbReference type="NCBI Taxonomy" id="110193"/>
    <lineage>
        <taxon>Eukaryota</taxon>
        <taxon>Metazoa</taxon>
        <taxon>Ecdysozoa</taxon>
        <taxon>Arthropoda</taxon>
        <taxon>Hexapoda</taxon>
        <taxon>Insecta</taxon>
        <taxon>Pterygota</taxon>
        <taxon>Neoptera</taxon>
        <taxon>Endopterygota</taxon>
        <taxon>Coleoptera</taxon>
        <taxon>Polyphaga</taxon>
        <taxon>Staphyliniformia</taxon>
        <taxon>Silphidae</taxon>
        <taxon>Nicrophorinae</taxon>
        <taxon>Nicrophorus</taxon>
    </lineage>
</organism>
<evidence type="ECO:0000256" key="5">
    <source>
        <dbReference type="ARBA" id="ARBA00023136"/>
    </source>
</evidence>
<accession>A0ABM1NFC5</accession>
<keyword evidence="4 8" id="KW-1133">Transmembrane helix</keyword>
<feature type="transmembrane region" description="Helical" evidence="8">
    <location>
        <begin position="370"/>
        <end position="390"/>
    </location>
</feature>
<dbReference type="PANTHER" id="PTHR21143">
    <property type="entry name" value="INVERTEBRATE GUSTATORY RECEPTOR"/>
    <property type="match status" value="1"/>
</dbReference>
<feature type="transmembrane region" description="Helical" evidence="8">
    <location>
        <begin position="166"/>
        <end position="189"/>
    </location>
</feature>
<evidence type="ECO:0000256" key="8">
    <source>
        <dbReference type="RuleBase" id="RU363108"/>
    </source>
</evidence>
<evidence type="ECO:0000256" key="3">
    <source>
        <dbReference type="ARBA" id="ARBA00022692"/>
    </source>
</evidence>
<evidence type="ECO:0000256" key="6">
    <source>
        <dbReference type="ARBA" id="ARBA00023170"/>
    </source>
</evidence>
<evidence type="ECO:0000256" key="1">
    <source>
        <dbReference type="ARBA" id="ARBA00004651"/>
    </source>
</evidence>
<gene>
    <name evidence="10" type="primary">LOC108568740</name>
</gene>
<evidence type="ECO:0000313" key="10">
    <source>
        <dbReference type="RefSeq" id="XP_017785525.1"/>
    </source>
</evidence>
<dbReference type="RefSeq" id="XP_017785525.1">
    <property type="nucleotide sequence ID" value="XM_017930036.1"/>
</dbReference>
<feature type="transmembrane region" description="Helical" evidence="8">
    <location>
        <begin position="80"/>
        <end position="102"/>
    </location>
</feature>
<protein>
    <recommendedName>
        <fullName evidence="8">Gustatory receptor</fullName>
    </recommendedName>
</protein>
<keyword evidence="3 8" id="KW-0812">Transmembrane</keyword>
<feature type="transmembrane region" description="Helical" evidence="8">
    <location>
        <begin position="252"/>
        <end position="277"/>
    </location>
</feature>
<feature type="transmembrane region" description="Helical" evidence="8">
    <location>
        <begin position="50"/>
        <end position="68"/>
    </location>
</feature>
<comment type="subcellular location">
    <subcellularLocation>
        <location evidence="1 8">Cell membrane</location>
        <topology evidence="1 8">Multi-pass membrane protein</topology>
    </subcellularLocation>
</comment>
<keyword evidence="6 8" id="KW-0675">Receptor</keyword>
<evidence type="ECO:0000256" key="2">
    <source>
        <dbReference type="ARBA" id="ARBA00022475"/>
    </source>
</evidence>
<keyword evidence="5 8" id="KW-0472">Membrane</keyword>
<dbReference type="Proteomes" id="UP000695000">
    <property type="component" value="Unplaced"/>
</dbReference>
<dbReference type="GeneID" id="108568740"/>
<comment type="similarity">
    <text evidence="8">Belongs to the insect chemoreceptor superfamily. Gustatory receptor (GR) family.</text>
</comment>
<feature type="transmembrane region" description="Helical" evidence="8">
    <location>
        <begin position="133"/>
        <end position="154"/>
    </location>
</feature>
<dbReference type="InterPro" id="IPR013604">
    <property type="entry name" value="7TM_chemorcpt"/>
</dbReference>
<dbReference type="PANTHER" id="PTHR21143:SF104">
    <property type="entry name" value="GUSTATORY RECEPTOR 8A-RELATED"/>
    <property type="match status" value="1"/>
</dbReference>
<evidence type="ECO:0000256" key="4">
    <source>
        <dbReference type="ARBA" id="ARBA00022989"/>
    </source>
</evidence>
<keyword evidence="9" id="KW-1185">Reference proteome</keyword>
<evidence type="ECO:0000256" key="7">
    <source>
        <dbReference type="ARBA" id="ARBA00023224"/>
    </source>
</evidence>
<evidence type="ECO:0000313" key="9">
    <source>
        <dbReference type="Proteomes" id="UP000695000"/>
    </source>
</evidence>